<reference evidence="12 13" key="2">
    <citation type="submission" date="2009-02" db="EMBL/GenBank/DDBJ databases">
        <title>Draft genome sequence of Clostridium methylpentosum (DSM 5476).</title>
        <authorList>
            <person name="Sudarsanam P."/>
            <person name="Ley R."/>
            <person name="Guruge J."/>
            <person name="Turnbaugh P.J."/>
            <person name="Mahowald M."/>
            <person name="Liep D."/>
            <person name="Gordon J."/>
        </authorList>
    </citation>
    <scope>NUCLEOTIDE SEQUENCE [LARGE SCALE GENOMIC DNA]</scope>
    <source>
        <strain evidence="12 13">DSM 5476</strain>
    </source>
</reference>
<keyword evidence="3 10" id="KW-0285">Flavoprotein</keyword>
<evidence type="ECO:0000313" key="13">
    <source>
        <dbReference type="Proteomes" id="UP000003340"/>
    </source>
</evidence>
<dbReference type="Gene3D" id="3.10.520.10">
    <property type="entry name" value="ApbE-like domains"/>
    <property type="match status" value="1"/>
</dbReference>
<evidence type="ECO:0000256" key="7">
    <source>
        <dbReference type="ARBA" id="ARBA00022842"/>
    </source>
</evidence>
<dbReference type="EC" id="2.7.1.180" evidence="1 10"/>
<reference evidence="12 13" key="1">
    <citation type="submission" date="2009-01" db="EMBL/GenBank/DDBJ databases">
        <authorList>
            <person name="Fulton L."/>
            <person name="Clifton S."/>
            <person name="Fulton B."/>
            <person name="Xu J."/>
            <person name="Minx P."/>
            <person name="Pepin K.H."/>
            <person name="Johnson M."/>
            <person name="Bhonagiri V."/>
            <person name="Nash W.E."/>
            <person name="Mardis E.R."/>
            <person name="Wilson R.K."/>
        </authorList>
    </citation>
    <scope>NUCLEOTIDE SEQUENCE [LARGE SCALE GENOMIC DNA]</scope>
    <source>
        <strain evidence="12 13">DSM 5476</strain>
    </source>
</reference>
<keyword evidence="13" id="KW-1185">Reference proteome</keyword>
<dbReference type="PANTHER" id="PTHR30040">
    <property type="entry name" value="THIAMINE BIOSYNTHESIS LIPOPROTEIN APBE"/>
    <property type="match status" value="1"/>
</dbReference>
<evidence type="ECO:0000256" key="6">
    <source>
        <dbReference type="ARBA" id="ARBA00022827"/>
    </source>
</evidence>
<comment type="catalytic activity">
    <reaction evidence="9 10">
        <text>L-threonyl-[protein] + FAD = FMN-L-threonyl-[protein] + AMP + H(+)</text>
        <dbReference type="Rhea" id="RHEA:36847"/>
        <dbReference type="Rhea" id="RHEA-COMP:11060"/>
        <dbReference type="Rhea" id="RHEA-COMP:11061"/>
        <dbReference type="ChEBI" id="CHEBI:15378"/>
        <dbReference type="ChEBI" id="CHEBI:30013"/>
        <dbReference type="ChEBI" id="CHEBI:57692"/>
        <dbReference type="ChEBI" id="CHEBI:74257"/>
        <dbReference type="ChEBI" id="CHEBI:456215"/>
        <dbReference type="EC" id="2.7.1.180"/>
    </reaction>
</comment>
<evidence type="ECO:0000256" key="10">
    <source>
        <dbReference type="PIRNR" id="PIRNR006268"/>
    </source>
</evidence>
<dbReference type="SUPFAM" id="SSF143631">
    <property type="entry name" value="ApbE-like"/>
    <property type="match status" value="1"/>
</dbReference>
<feature type="binding site" evidence="11">
    <location>
        <position position="188"/>
    </location>
    <ligand>
        <name>Mg(2+)</name>
        <dbReference type="ChEBI" id="CHEBI:18420"/>
    </ligand>
</feature>
<dbReference type="PIRSF" id="PIRSF006268">
    <property type="entry name" value="ApbE"/>
    <property type="match status" value="1"/>
</dbReference>
<protein>
    <recommendedName>
        <fullName evidence="2 10">FAD:protein FMN transferase</fullName>
        <ecNumber evidence="1 10">2.7.1.180</ecNumber>
    </recommendedName>
    <alternativeName>
        <fullName evidence="8 10">Flavin transferase</fullName>
    </alternativeName>
</protein>
<evidence type="ECO:0000256" key="1">
    <source>
        <dbReference type="ARBA" id="ARBA00011955"/>
    </source>
</evidence>
<comment type="caution">
    <text evidence="12">The sequence shown here is derived from an EMBL/GenBank/DDBJ whole genome shotgun (WGS) entry which is preliminary data.</text>
</comment>
<proteinExistence type="inferred from homology"/>
<evidence type="ECO:0000256" key="4">
    <source>
        <dbReference type="ARBA" id="ARBA00022679"/>
    </source>
</evidence>
<dbReference type="GO" id="GO:0016740">
    <property type="term" value="F:transferase activity"/>
    <property type="evidence" value="ECO:0007669"/>
    <property type="project" value="UniProtKB-UniRule"/>
</dbReference>
<organism evidence="12 13">
    <name type="scientific">[Clostridium] methylpentosum DSM 5476</name>
    <dbReference type="NCBI Taxonomy" id="537013"/>
    <lineage>
        <taxon>Bacteria</taxon>
        <taxon>Bacillati</taxon>
        <taxon>Bacillota</taxon>
        <taxon>Clostridia</taxon>
        <taxon>Eubacteriales</taxon>
        <taxon>Oscillospiraceae</taxon>
        <taxon>Oscillospiraceae incertae sedis</taxon>
    </lineage>
</organism>
<dbReference type="InterPro" id="IPR024932">
    <property type="entry name" value="ApbE"/>
</dbReference>
<accession>C0ECS4</accession>
<comment type="cofactor">
    <cofactor evidence="11">
        <name>Mg(2+)</name>
        <dbReference type="ChEBI" id="CHEBI:18420"/>
    </cofactor>
    <cofactor evidence="11">
        <name>Mn(2+)</name>
        <dbReference type="ChEBI" id="CHEBI:29035"/>
    </cofactor>
    <text evidence="11">Magnesium. Can also use manganese.</text>
</comment>
<feature type="binding site" evidence="11">
    <location>
        <position position="306"/>
    </location>
    <ligand>
        <name>Mg(2+)</name>
        <dbReference type="ChEBI" id="CHEBI:18420"/>
    </ligand>
</feature>
<keyword evidence="6 10" id="KW-0274">FAD</keyword>
<dbReference type="AlphaFoldDB" id="C0ECS4"/>
<dbReference type="eggNOG" id="COG1477">
    <property type="taxonomic scope" value="Bacteria"/>
</dbReference>
<evidence type="ECO:0000256" key="2">
    <source>
        <dbReference type="ARBA" id="ARBA00016337"/>
    </source>
</evidence>
<evidence type="ECO:0000256" key="8">
    <source>
        <dbReference type="ARBA" id="ARBA00031306"/>
    </source>
</evidence>
<evidence type="ECO:0000313" key="12">
    <source>
        <dbReference type="EMBL" id="EEG30718.1"/>
    </source>
</evidence>
<sequence>MKKNVIIILISILLIVVALGGGYYLIQNVPLRPAPASSTIQLEPVESSDFVMDVLVTQKGYDENCKETFAGVIATFQELEGRLSRYVAGSEISQINDAAGLNSVSVSEETYNLLKQAVALCEESGGVFDITMGAVIDLWGFGTDTQRVPSDEEIASALEHTGYQKIVFDDENRTVKLPDPFMRIDLGGIVKGYATDLADAAYTEAGLSSVLLSTNSSILMKGPKPDGESFTIGVRDPRGSVNDYVGTLTIDNAFIGTSGDYERYFEMNGKRYHHIFDPATGKPAQNGLTGITVVHTNGMQADYLSTYLFIMGKDYVVEHLNDYEIIAVDDEKNVYVSDKLKDKFSFDQTSGYTLN</sequence>
<comment type="similarity">
    <text evidence="10">Belongs to the ApbE family.</text>
</comment>
<dbReference type="InterPro" id="IPR003374">
    <property type="entry name" value="ApbE-like_sf"/>
</dbReference>
<dbReference type="Proteomes" id="UP000003340">
    <property type="component" value="Unassembled WGS sequence"/>
</dbReference>
<evidence type="ECO:0000256" key="3">
    <source>
        <dbReference type="ARBA" id="ARBA00022630"/>
    </source>
</evidence>
<dbReference type="GO" id="GO:0046872">
    <property type="term" value="F:metal ion binding"/>
    <property type="evidence" value="ECO:0007669"/>
    <property type="project" value="UniProtKB-UniRule"/>
</dbReference>
<dbReference type="EMBL" id="ACEC01000057">
    <property type="protein sequence ID" value="EEG30718.1"/>
    <property type="molecule type" value="Genomic_DNA"/>
</dbReference>
<keyword evidence="5 10" id="KW-0479">Metal-binding</keyword>
<dbReference type="STRING" id="537013.CLOSTMETH_01645"/>
<evidence type="ECO:0000256" key="5">
    <source>
        <dbReference type="ARBA" id="ARBA00022723"/>
    </source>
</evidence>
<evidence type="ECO:0000256" key="9">
    <source>
        <dbReference type="ARBA" id="ARBA00048540"/>
    </source>
</evidence>
<name>C0ECS4_9FIRM</name>
<keyword evidence="7 10" id="KW-0460">Magnesium</keyword>
<dbReference type="PANTHER" id="PTHR30040:SF2">
    <property type="entry name" value="FAD:PROTEIN FMN TRANSFERASE"/>
    <property type="match status" value="1"/>
</dbReference>
<dbReference type="HOGENOM" id="CLU_044403_1_0_9"/>
<evidence type="ECO:0000256" key="11">
    <source>
        <dbReference type="PIRSR" id="PIRSR006268-2"/>
    </source>
</evidence>
<keyword evidence="4 10" id="KW-0808">Transferase</keyword>
<gene>
    <name evidence="12" type="ORF">CLOSTMETH_01645</name>
</gene>
<feature type="binding site" evidence="11">
    <location>
        <position position="302"/>
    </location>
    <ligand>
        <name>Mg(2+)</name>
        <dbReference type="ChEBI" id="CHEBI:18420"/>
    </ligand>
</feature>
<dbReference type="Pfam" id="PF02424">
    <property type="entry name" value="ApbE"/>
    <property type="match status" value="1"/>
</dbReference>